<evidence type="ECO:0000313" key="3">
    <source>
        <dbReference type="Proteomes" id="UP000616547"/>
    </source>
</evidence>
<gene>
    <name evidence="2" type="ORF">lacNasYZ03_09770</name>
</gene>
<keyword evidence="1" id="KW-1133">Transmembrane helix</keyword>
<keyword evidence="1" id="KW-0812">Transmembrane</keyword>
<evidence type="ECO:0008006" key="4">
    <source>
        <dbReference type="Google" id="ProtNLM"/>
    </source>
</evidence>
<dbReference type="Pfam" id="PF13787">
    <property type="entry name" value="HXXEE"/>
    <property type="match status" value="1"/>
</dbReference>
<comment type="caution">
    <text evidence="2">The sequence shown here is derived from an EMBL/GenBank/DDBJ whole genome shotgun (WGS) entry which is preliminary data.</text>
</comment>
<reference evidence="3" key="1">
    <citation type="submission" date="2021-01" db="EMBL/GenBank/DDBJ databases">
        <title>Draft genome sequence of Nasalis larvatus strain YZ03.</title>
        <authorList>
            <person name="Suzuki-Hashido N."/>
            <person name="Tsuchida S."/>
            <person name="Hayakawa T."/>
        </authorList>
    </citation>
    <scope>NUCLEOTIDE SEQUENCE [LARGE SCALE GENOMIC DNA]</scope>
    <source>
        <strain evidence="3">YZ03</strain>
    </source>
</reference>
<accession>A0ABQ3W7G5</accession>
<sequence>MKWYLKNWAWVAVYLAAGIFLLAALGNWDFQTKLVLLALALLQLHFFEEMDRPGGFPYMGLWAETGEKSQNPRDWSLNNASAAFGNEYFAVVVYGLALLFPKQAWLLLAVFIFSFVELAMHGIFFTVKIKNWYNPGLVTACLLSLVSVVFFLNTGLHFNIWDHVLAFAWIAFNYWLAFRSPLYQKLGQLKEYSFPAESMDRSRVIMKKVLRDK</sequence>
<name>A0ABQ3W7G5_9LACO</name>
<dbReference type="InterPro" id="IPR025671">
    <property type="entry name" value="HXXEE"/>
</dbReference>
<keyword evidence="1" id="KW-0472">Membrane</keyword>
<keyword evidence="3" id="KW-1185">Reference proteome</keyword>
<protein>
    <recommendedName>
        <fullName evidence="4">HXXEE domain-containing protein</fullName>
    </recommendedName>
</protein>
<evidence type="ECO:0000313" key="2">
    <source>
        <dbReference type="EMBL" id="GHW01290.1"/>
    </source>
</evidence>
<dbReference type="RefSeq" id="WP_201331992.1">
    <property type="nucleotide sequence ID" value="NZ_BOCG01000067.1"/>
</dbReference>
<proteinExistence type="predicted"/>
<feature type="transmembrane region" description="Helical" evidence="1">
    <location>
        <begin position="7"/>
        <end position="24"/>
    </location>
</feature>
<feature type="transmembrane region" description="Helical" evidence="1">
    <location>
        <begin position="132"/>
        <end position="152"/>
    </location>
</feature>
<dbReference type="EMBL" id="BOCI01000268">
    <property type="protein sequence ID" value="GHW01290.1"/>
    <property type="molecule type" value="Genomic_DNA"/>
</dbReference>
<dbReference type="Proteomes" id="UP000616547">
    <property type="component" value="Unassembled WGS sequence"/>
</dbReference>
<feature type="transmembrane region" description="Helical" evidence="1">
    <location>
        <begin position="158"/>
        <end position="176"/>
    </location>
</feature>
<evidence type="ECO:0000256" key="1">
    <source>
        <dbReference type="SAM" id="Phobius"/>
    </source>
</evidence>
<feature type="transmembrane region" description="Helical" evidence="1">
    <location>
        <begin position="105"/>
        <end position="125"/>
    </location>
</feature>
<organism evidence="2 3">
    <name type="scientific">Lactobacillus nasalidis</name>
    <dbReference type="NCBI Taxonomy" id="2797258"/>
    <lineage>
        <taxon>Bacteria</taxon>
        <taxon>Bacillati</taxon>
        <taxon>Bacillota</taxon>
        <taxon>Bacilli</taxon>
        <taxon>Lactobacillales</taxon>
        <taxon>Lactobacillaceae</taxon>
        <taxon>Lactobacillus</taxon>
    </lineage>
</organism>